<protein>
    <submittedName>
        <fullName evidence="1">Uncharacterized protein</fullName>
    </submittedName>
</protein>
<reference evidence="1" key="1">
    <citation type="journal article" date="2016" name="Virus Evol.">
        <title>Diversity and comparative genomics of chimeric viruses in Sphagnum-dominated peatlands.</title>
        <authorList>
            <person name="Quaiser A."/>
            <person name="Krupovic M."/>
            <person name="Dufresne A."/>
            <person name="Francez A.J."/>
            <person name="Roux S."/>
        </authorList>
    </citation>
    <scope>NUCLEOTIDE SEQUENCE</scope>
    <source>
        <strain evidence="1">CRUV-51-F</strain>
    </source>
</reference>
<organism evidence="1">
    <name type="scientific">Cruciviridae sp</name>
    <dbReference type="NCBI Taxonomy" id="1955495"/>
    <lineage>
        <taxon>Viruses</taxon>
        <taxon>Cruciviruses</taxon>
    </lineage>
</organism>
<proteinExistence type="predicted"/>
<dbReference type="EMBL" id="KX388530">
    <property type="protein sequence ID" value="AQU11802.1"/>
    <property type="molecule type" value="Genomic_DNA"/>
</dbReference>
<evidence type="ECO:0000313" key="1">
    <source>
        <dbReference type="EMBL" id="AQU11802.1"/>
    </source>
</evidence>
<accession>A0A1S6LVN2</accession>
<name>A0A1S6LVN2_9VIRU</name>
<sequence>MKKRVSHFNTSVRGVKCSTLIHSSEIYLKGKNLRSGVGNMNYPTYTI</sequence>